<evidence type="ECO:0000256" key="2">
    <source>
        <dbReference type="ARBA" id="ARBA00022475"/>
    </source>
</evidence>
<evidence type="ECO:0000256" key="4">
    <source>
        <dbReference type="ARBA" id="ARBA00022989"/>
    </source>
</evidence>
<evidence type="ECO:0000256" key="3">
    <source>
        <dbReference type="ARBA" id="ARBA00022692"/>
    </source>
</evidence>
<comment type="caution">
    <text evidence="8">The sequence shown here is derived from an EMBL/GenBank/DDBJ whole genome shotgun (WGS) entry which is preliminary data.</text>
</comment>
<feature type="transmembrane region" description="Helical" evidence="6">
    <location>
        <begin position="242"/>
        <end position="260"/>
    </location>
</feature>
<keyword evidence="3 6" id="KW-0812">Transmembrane</keyword>
<feature type="transmembrane region" description="Helical" evidence="6">
    <location>
        <begin position="70"/>
        <end position="92"/>
    </location>
</feature>
<dbReference type="EMBL" id="QUAJ01000020">
    <property type="protein sequence ID" value="REI40390.1"/>
    <property type="molecule type" value="Genomic_DNA"/>
</dbReference>
<keyword evidence="5 6" id="KW-0472">Membrane</keyword>
<feature type="transmembrane region" description="Helical" evidence="6">
    <location>
        <begin position="179"/>
        <end position="199"/>
    </location>
</feature>
<feature type="domain" description="EamA" evidence="7">
    <location>
        <begin position="9"/>
        <end position="140"/>
    </location>
</feature>
<proteinExistence type="predicted"/>
<sequence>MNKNKKHIIADLTLVIVAVIWGSGFTVSKMALDSGLGPFYMMAFRFLIAAVIMGLVFYKKIKKIEKKDLIAGSVVGFFLFFAFATQTVGLQFTTASKNAFLTGTNVVMVPFIFWGITKIKPDLWSLLAAVMCFLGIGFLSFDGNLSLGFGDTLSLICALGFACHISLTGYYSKKVDTTLLTLIQMAVAAILSFVSGFFFETLPAEVETTGVLSVIYLGIFSTMIAFFLQTTAQKYTTASRTAIILSTEALFGTLFSIILLGEILTFKMVVGGAAIFMAILTAETKWEFLRKKQRDVASS</sequence>
<dbReference type="InterPro" id="IPR051258">
    <property type="entry name" value="Diverse_Substrate_Transporter"/>
</dbReference>
<keyword evidence="9" id="KW-1185">Reference proteome</keyword>
<comment type="subcellular location">
    <subcellularLocation>
        <location evidence="1">Cell membrane</location>
        <topology evidence="1">Multi-pass membrane protein</topology>
    </subcellularLocation>
</comment>
<evidence type="ECO:0000313" key="8">
    <source>
        <dbReference type="EMBL" id="REI40390.1"/>
    </source>
</evidence>
<feature type="transmembrane region" description="Helical" evidence="6">
    <location>
        <begin position="98"/>
        <end position="116"/>
    </location>
</feature>
<dbReference type="PANTHER" id="PTHR42920">
    <property type="entry name" value="OS03G0707200 PROTEIN-RELATED"/>
    <property type="match status" value="1"/>
</dbReference>
<dbReference type="PANTHER" id="PTHR42920:SF5">
    <property type="entry name" value="EAMA DOMAIN-CONTAINING PROTEIN"/>
    <property type="match status" value="1"/>
</dbReference>
<dbReference type="InterPro" id="IPR000620">
    <property type="entry name" value="EamA_dom"/>
</dbReference>
<feature type="transmembrane region" description="Helical" evidence="6">
    <location>
        <begin position="123"/>
        <end position="141"/>
    </location>
</feature>
<evidence type="ECO:0000256" key="1">
    <source>
        <dbReference type="ARBA" id="ARBA00004651"/>
    </source>
</evidence>
<dbReference type="Pfam" id="PF00892">
    <property type="entry name" value="EamA"/>
    <property type="match status" value="2"/>
</dbReference>
<evidence type="ECO:0000256" key="5">
    <source>
        <dbReference type="ARBA" id="ARBA00023136"/>
    </source>
</evidence>
<keyword evidence="4 6" id="KW-1133">Transmembrane helix</keyword>
<dbReference type="Proteomes" id="UP000263486">
    <property type="component" value="Unassembled WGS sequence"/>
</dbReference>
<reference evidence="8 9" key="1">
    <citation type="submission" date="2018-08" db="EMBL/GenBank/DDBJ databases">
        <title>Draft genome sequence of Psychrilyobacter sp. strain SD5 isolated from Black Sea water.</title>
        <authorList>
            <person name="Yadav S."/>
            <person name="Villanueva L."/>
            <person name="Damste J.S.S."/>
        </authorList>
    </citation>
    <scope>NUCLEOTIDE SEQUENCE [LARGE SCALE GENOMIC DNA]</scope>
    <source>
        <strain evidence="8 9">SD5</strain>
    </source>
</reference>
<gene>
    <name evidence="8" type="ORF">DYH56_11055</name>
</gene>
<feature type="transmembrane region" description="Helical" evidence="6">
    <location>
        <begin position="153"/>
        <end position="172"/>
    </location>
</feature>
<evidence type="ECO:0000256" key="6">
    <source>
        <dbReference type="SAM" id="Phobius"/>
    </source>
</evidence>
<keyword evidence="2" id="KW-1003">Cell membrane</keyword>
<protein>
    <submittedName>
        <fullName evidence="8">DMT family transporter</fullName>
    </submittedName>
</protein>
<organism evidence="8 9">
    <name type="scientific">Psychrilyobacter piezotolerans</name>
    <dbReference type="NCBI Taxonomy" id="2293438"/>
    <lineage>
        <taxon>Bacteria</taxon>
        <taxon>Fusobacteriati</taxon>
        <taxon>Fusobacteriota</taxon>
        <taxon>Fusobacteriia</taxon>
        <taxon>Fusobacteriales</taxon>
        <taxon>Fusobacteriaceae</taxon>
        <taxon>Psychrilyobacter</taxon>
    </lineage>
</organism>
<dbReference type="InterPro" id="IPR037185">
    <property type="entry name" value="EmrE-like"/>
</dbReference>
<feature type="transmembrane region" description="Helical" evidence="6">
    <location>
        <begin position="211"/>
        <end position="230"/>
    </location>
</feature>
<accession>A0ABX9KFG1</accession>
<evidence type="ECO:0000313" key="9">
    <source>
        <dbReference type="Proteomes" id="UP000263486"/>
    </source>
</evidence>
<evidence type="ECO:0000259" key="7">
    <source>
        <dbReference type="Pfam" id="PF00892"/>
    </source>
</evidence>
<dbReference type="RefSeq" id="WP_114642932.1">
    <property type="nucleotide sequence ID" value="NZ_JAACIO010000021.1"/>
</dbReference>
<feature type="transmembrane region" description="Helical" evidence="6">
    <location>
        <begin position="266"/>
        <end position="284"/>
    </location>
</feature>
<feature type="transmembrane region" description="Helical" evidence="6">
    <location>
        <begin position="12"/>
        <end position="32"/>
    </location>
</feature>
<feature type="transmembrane region" description="Helical" evidence="6">
    <location>
        <begin position="38"/>
        <end position="58"/>
    </location>
</feature>
<feature type="domain" description="EamA" evidence="7">
    <location>
        <begin position="149"/>
        <end position="280"/>
    </location>
</feature>
<dbReference type="SUPFAM" id="SSF103481">
    <property type="entry name" value="Multidrug resistance efflux transporter EmrE"/>
    <property type="match status" value="2"/>
</dbReference>
<name>A0ABX9KFG1_9FUSO</name>